<evidence type="ECO:0000313" key="3">
    <source>
        <dbReference type="Proteomes" id="UP001209854"/>
    </source>
</evidence>
<dbReference type="RefSeq" id="WP_262566718.1">
    <property type="nucleotide sequence ID" value="NZ_JAPFCC010000001.1"/>
</dbReference>
<name>A0ABT3MQQ9_9GAMM</name>
<feature type="region of interest" description="Disordered" evidence="1">
    <location>
        <begin position="229"/>
        <end position="267"/>
    </location>
</feature>
<dbReference type="EMBL" id="JAPFCC010000001">
    <property type="protein sequence ID" value="MCW7551707.1"/>
    <property type="molecule type" value="Genomic_DNA"/>
</dbReference>
<dbReference type="Proteomes" id="UP001209854">
    <property type="component" value="Unassembled WGS sequence"/>
</dbReference>
<comment type="caution">
    <text evidence="2">The sequence shown here is derived from an EMBL/GenBank/DDBJ whole genome shotgun (WGS) entry which is preliminary data.</text>
</comment>
<evidence type="ECO:0000256" key="1">
    <source>
        <dbReference type="SAM" id="MobiDB-lite"/>
    </source>
</evidence>
<evidence type="ECO:0000313" key="2">
    <source>
        <dbReference type="EMBL" id="MCW7551707.1"/>
    </source>
</evidence>
<gene>
    <name evidence="2" type="ORF">NX722_03415</name>
</gene>
<reference evidence="2 3" key="1">
    <citation type="submission" date="2022-10" db="EMBL/GenBank/DDBJ databases">
        <title>High-quality genome sequences of two octocoral-associated bacteria, Endozoicomonas euniceicola EF212 and Endozoicomonas gorgoniicola PS125.</title>
        <authorList>
            <person name="Chiou Y.-J."/>
            <person name="Chen Y.-H."/>
        </authorList>
    </citation>
    <scope>NUCLEOTIDE SEQUENCE [LARGE SCALE GENOMIC DNA]</scope>
    <source>
        <strain evidence="2 3">PS125</strain>
    </source>
</reference>
<proteinExistence type="predicted"/>
<organism evidence="2 3">
    <name type="scientific">Endozoicomonas gorgoniicola</name>
    <dbReference type="NCBI Taxonomy" id="1234144"/>
    <lineage>
        <taxon>Bacteria</taxon>
        <taxon>Pseudomonadati</taxon>
        <taxon>Pseudomonadota</taxon>
        <taxon>Gammaproteobacteria</taxon>
        <taxon>Oceanospirillales</taxon>
        <taxon>Endozoicomonadaceae</taxon>
        <taxon>Endozoicomonas</taxon>
    </lineage>
</organism>
<feature type="compositionally biased region" description="Polar residues" evidence="1">
    <location>
        <begin position="349"/>
        <end position="364"/>
    </location>
</feature>
<accession>A0ABT3MQQ9</accession>
<keyword evidence="3" id="KW-1185">Reference proteome</keyword>
<feature type="region of interest" description="Disordered" evidence="1">
    <location>
        <begin position="349"/>
        <end position="380"/>
    </location>
</feature>
<sequence>MTRCVLFSYDIKRLLFNTLFGFFLMMAMLGNGYAAPTILSTTAELERYGLVVNEDSGWRLTMEGTNMVQIHLYQTYLPNPIDRPYQVTTDNGVVSIEIESGSEAHVALESMESQLNNQFLEAYNEIISELENFYPPAPGQFYPLTQEQIYPPAPEQFYPLTQEQIYPPAPGQFYPLTQEQIYPPTSEQINDILSRLLSSYTRIVVPRFATHSTLHAPIETADAAIQTGSSQIAEAATQTDPPQTANAEIQTGSSQTAEAATQTDTPQTVNAEIQIGSSQTTDAEIQTGSTQIADAAIQTGSTQTAEAGIQIGSSQIAEAETQIDTLQTAGAETTIDSTPAVEDGIQTGASQTAGAETPTDSTSTAEEEIPTGTSQTAGAETYNDESAIQADAETPTSVQTATEEAQTVTEIETTAEEQIVNAASPIVTPLLAVAPQCGGEDHENGGGNNENNVPGIFTQSWQQIVFASRAIANGVTNISKRLASGAISKTRSLGNGVVGVTKYLGREASKTVSYLYNLASGIVKPVLSAHNKSKKQTSRRLGRARRAKAAPLLTTFHYAVFSAIAGITSVAGYYYWDSVNNNQRSTVTSLHLLGKAKYFKDALEEQSAKKQKEIALLIERFSQSRWEKHHFPITAIYEKDSHKSYIDDYLHGWQNCQSLRFGMIGYNPATEEVIEPSDHSGPNFPVSHKQFSRWVTKTVSQLFDKISELLNPEDPAVIDTIAQTLMLCGIPIGKPGQAMHKECVATVADIIGKNGIDWYQKGMHIHSMHNTQRHELTGHQASLTFVPNFTLNQHCTHLDKLSYAPRIRQSADAPFPSLNKPFFADSGQTFEWSPDDLPEQFNLLYYHLEEGWTLDKAYNNTSSTMELNMGSIYGIQAEGEDTPSRILAFTNRQMIESHPAGTKTETQDGSVIHWFSSAPGTDRYWLYQQNDMEEIRSQRVRQDTMSYLNSVKQTQLANVVKAFSVFSQILLFDITVRRYRIVPKGSGLSPLLDVFMGFSVFGYHELLVIPLRNFMHRPPYADPEQEAAGRYHGLKQLHGYYLNDQQNYPHHNLLTSLLSDTEAPLGVIRYWTENVDNSNKRLTADYYEPLSYMSFKQQRTFFDKAVERCARYFGRNSCDPQNREHLDFIQFYLTICSTTQFESCEAMWKQSQSKEIWKIIVNQYDWAEIRYPLGILNSQFDTHGIVPVIRAYKRRPELDLIISKPSQGLVQRKLDQYQPKPPAPVLSVTGEKHTAFPELNSISAFDNETQSLWVLPWKETALIKMTNIDDSYSIHPVIINNNQLLPQTSNRMIKWYEDNKVRVKECHEVDFPNLFHLCKKVSGDNQKQFLIFLLNSRIKKSPWIAVYRPELEHGANPEKDLYFRFSDRIHFKDLSVDRLERHIDRINSFYGKKRSGMVKLIDSEILTESLAEVGLLILPSINEAAQNHFYEESYKLAFGKKEKPNNLFSDCIMDKLQKDQLCAESSTCVLMMQGWKLESSKNSYSHHPLPVWVQNGKVYNFMPVDNANSMAVTSDTTAYDQTMNTYVYDDGWQGITKAPLTSPNDSLIDYNQSRLYISSPEPVKKVFRRFDLTIYRNGQKYMDSCPGAEKP</sequence>
<protein>
    <submittedName>
        <fullName evidence="2">Uncharacterized protein</fullName>
    </submittedName>
</protein>